<dbReference type="OMA" id="TERMAKM"/>
<name>A0A8B7ZQJ7_ACAPL</name>
<evidence type="ECO:0000256" key="1">
    <source>
        <dbReference type="SAM" id="Coils"/>
    </source>
</evidence>
<dbReference type="OrthoDB" id="10043418at2759"/>
<feature type="compositionally biased region" description="Basic and acidic residues" evidence="2">
    <location>
        <begin position="98"/>
        <end position="131"/>
    </location>
</feature>
<dbReference type="KEGG" id="aplc:110988172"/>
<keyword evidence="1" id="KW-0175">Coiled coil</keyword>
<dbReference type="AlphaFoldDB" id="A0A8B7ZQJ7"/>
<feature type="coiled-coil region" evidence="1">
    <location>
        <begin position="209"/>
        <end position="236"/>
    </location>
</feature>
<reference evidence="4" key="1">
    <citation type="submission" date="2025-08" db="UniProtKB">
        <authorList>
            <consortium name="RefSeq"/>
        </authorList>
    </citation>
    <scope>IDENTIFICATION</scope>
</reference>
<dbReference type="Proteomes" id="UP000694845">
    <property type="component" value="Unplaced"/>
</dbReference>
<evidence type="ECO:0000256" key="2">
    <source>
        <dbReference type="SAM" id="MobiDB-lite"/>
    </source>
</evidence>
<feature type="region of interest" description="Disordered" evidence="2">
    <location>
        <begin position="1"/>
        <end position="55"/>
    </location>
</feature>
<dbReference type="PANTHER" id="PTHR46601">
    <property type="entry name" value="ULP_PROTEASE DOMAIN-CONTAINING PROTEIN"/>
    <property type="match status" value="1"/>
</dbReference>
<dbReference type="GeneID" id="110988172"/>
<evidence type="ECO:0000313" key="3">
    <source>
        <dbReference type="Proteomes" id="UP000694845"/>
    </source>
</evidence>
<evidence type="ECO:0000313" key="4">
    <source>
        <dbReference type="RefSeq" id="XP_022107155.1"/>
    </source>
</evidence>
<dbReference type="PANTHER" id="PTHR46601:SF1">
    <property type="entry name" value="ADF-H DOMAIN-CONTAINING PROTEIN"/>
    <property type="match status" value="1"/>
</dbReference>
<dbReference type="RefSeq" id="XP_022107155.1">
    <property type="nucleotide sequence ID" value="XM_022251463.1"/>
</dbReference>
<protein>
    <submittedName>
        <fullName evidence="4">Uncharacterized protein LOC110988172</fullName>
    </submittedName>
</protein>
<proteinExistence type="predicted"/>
<feature type="compositionally biased region" description="Basic and acidic residues" evidence="2">
    <location>
        <begin position="1"/>
        <end position="18"/>
    </location>
</feature>
<accession>A0A8B7ZQJ7</accession>
<keyword evidence="3" id="KW-1185">Reference proteome</keyword>
<gene>
    <name evidence="4" type="primary">LOC110988172</name>
</gene>
<sequence length="611" mass="71451">MTDEQRKDSNKKSTERMAKMRARKKQTQLAAKMSAASRGRHEEKLTRAQTAKKVAQRKYWKDYKKTWRAELSAERKEEIKAQRREKAREERELLLKIRSQMREDEEKKKIEEQKKKDLEKREREELERMIAEEFNSTEGSRRPAAPRRKAYSRAKASLSKNPIIYAQTVQDLYNKASSKKRQTLQSLPCDPSTAHTLSSNLAKTAVIVSESLKKQLNKLKNAHKELDRRKRRELAATLGCLKKYKLQRLGCRLFGVSPKLAKETTHVPKYTNAATLMQDTKDLVVNYYKQNSVELPDQKTISKKTLQKTRVLEMPIPNLYKQFKNDHPNEKVGKSTFYKLRPKYIKTVGSIKFRGCLCDYCENVKLKLKAVKSKMTLEELSSITLCQKGKDQKYNNKACIERKCQHCGVTKMREHFEGLDTRKEVEWSKWMKVKEEKITKKGKMLLTKKVRQLQHGTTAELLKELEKELHTIPEHLFCKSWQQNQFSKLTSQKLPKGWCVMVLDFAENYACKTQDEVQAAHWTQDQVTVHPIITYYNCNNPTCTKPIMHSIAIISDDLNHDYHAVHAFTSIAIKEVRQRQQELTKVIRFSDGCSAQYKSKGPFYEINFYRP</sequence>
<feature type="region of interest" description="Disordered" evidence="2">
    <location>
        <begin position="98"/>
        <end position="153"/>
    </location>
</feature>
<organism evidence="3 4">
    <name type="scientific">Acanthaster planci</name>
    <name type="common">Crown-of-thorns starfish</name>
    <dbReference type="NCBI Taxonomy" id="133434"/>
    <lineage>
        <taxon>Eukaryota</taxon>
        <taxon>Metazoa</taxon>
        <taxon>Echinodermata</taxon>
        <taxon>Eleutherozoa</taxon>
        <taxon>Asterozoa</taxon>
        <taxon>Asteroidea</taxon>
        <taxon>Valvatacea</taxon>
        <taxon>Valvatida</taxon>
        <taxon>Acanthasteridae</taxon>
        <taxon>Acanthaster</taxon>
    </lineage>
</organism>